<feature type="transmembrane region" description="Helical" evidence="1">
    <location>
        <begin position="326"/>
        <end position="344"/>
    </location>
</feature>
<proteinExistence type="predicted"/>
<dbReference type="AlphaFoldDB" id="A0A498C582"/>
<feature type="transmembrane region" description="Helical" evidence="1">
    <location>
        <begin position="136"/>
        <end position="154"/>
    </location>
</feature>
<protein>
    <submittedName>
        <fullName evidence="2">Uncharacterized protein involved in response to NO</fullName>
    </submittedName>
</protein>
<comment type="caution">
    <text evidence="2">The sequence shown here is derived from an EMBL/GenBank/DDBJ whole genome shotgun (WGS) entry which is preliminary data.</text>
</comment>
<keyword evidence="1" id="KW-0812">Transmembrane</keyword>
<feature type="transmembrane region" description="Helical" evidence="1">
    <location>
        <begin position="211"/>
        <end position="241"/>
    </location>
</feature>
<feature type="transmembrane region" description="Helical" evidence="1">
    <location>
        <begin position="350"/>
        <end position="373"/>
    </location>
</feature>
<feature type="transmembrane region" description="Helical" evidence="1">
    <location>
        <begin position="262"/>
        <end position="286"/>
    </location>
</feature>
<feature type="transmembrane region" description="Helical" evidence="1">
    <location>
        <begin position="292"/>
        <end position="314"/>
    </location>
</feature>
<dbReference type="RefSeq" id="WP_121441249.1">
    <property type="nucleotide sequence ID" value="NZ_RCDA01000001.1"/>
</dbReference>
<keyword evidence="3" id="KW-1185">Reference proteome</keyword>
<keyword evidence="1" id="KW-1133">Transmembrane helix</keyword>
<evidence type="ECO:0000313" key="3">
    <source>
        <dbReference type="Proteomes" id="UP000275461"/>
    </source>
</evidence>
<dbReference type="OrthoDB" id="6372248at2"/>
<dbReference type="InterPro" id="IPR010266">
    <property type="entry name" value="NnrS"/>
</dbReference>
<feature type="transmembrane region" description="Helical" evidence="1">
    <location>
        <begin position="104"/>
        <end position="124"/>
    </location>
</feature>
<dbReference type="Proteomes" id="UP000275461">
    <property type="component" value="Unassembled WGS sequence"/>
</dbReference>
<reference evidence="2 3" key="1">
    <citation type="submission" date="2018-10" db="EMBL/GenBank/DDBJ databases">
        <title>Genomic Encyclopedia of Type Strains, Phase IV (KMG-IV): sequencing the most valuable type-strain genomes for metagenomic binning, comparative biology and taxonomic classification.</title>
        <authorList>
            <person name="Goeker M."/>
        </authorList>
    </citation>
    <scope>NUCLEOTIDE SEQUENCE [LARGE SCALE GENOMIC DNA]</scope>
    <source>
        <strain evidence="2 3">DSM 12769</strain>
    </source>
</reference>
<name>A0A498C582_9GAMM</name>
<feature type="transmembrane region" description="Helical" evidence="1">
    <location>
        <begin position="62"/>
        <end position="92"/>
    </location>
</feature>
<evidence type="ECO:0000313" key="2">
    <source>
        <dbReference type="EMBL" id="RLK50792.1"/>
    </source>
</evidence>
<dbReference type="EMBL" id="RCDA01000001">
    <property type="protein sequence ID" value="RLK50792.1"/>
    <property type="molecule type" value="Genomic_DNA"/>
</dbReference>
<feature type="transmembrane region" description="Helical" evidence="1">
    <location>
        <begin position="21"/>
        <end position="42"/>
    </location>
</feature>
<organism evidence="2 3">
    <name type="scientific">Alkalispirillum mobile</name>
    <dbReference type="NCBI Taxonomy" id="85925"/>
    <lineage>
        <taxon>Bacteria</taxon>
        <taxon>Pseudomonadati</taxon>
        <taxon>Pseudomonadota</taxon>
        <taxon>Gammaproteobacteria</taxon>
        <taxon>Chromatiales</taxon>
        <taxon>Ectothiorhodospiraceae</taxon>
        <taxon>Alkalispirillum</taxon>
    </lineage>
</organism>
<dbReference type="Pfam" id="PF05940">
    <property type="entry name" value="NnrS"/>
    <property type="match status" value="1"/>
</dbReference>
<accession>A0A498C582</accession>
<sequence>MSQTHSTPQTRRRRYHKADTFFFPAAVLFALIAVPLSVQGIYHHQPLAPGLATPLDHGQELLFGYGLALVTGFMATRVTLPTLLTLATLWLAARVSGAVMPHGALPALLNGLFVFLLATQILPPLLRSAKKWRNQAFGWLLLALCGVAALYHLARGLDHYGVSWLLLRESVLLFALLMLFVGGRIIAPAVAGAIERQGGRLEARVQPRLEAALLLLMALAIVCAAIPGLGLPAGLALLATAGVAAARLFRWQLWRCIHRPDLVALGVGYGWLVAGTLLLGAVQFGWLAPGTATHAITVGALGALSTAVITRTWGHRHRCLPGFYRWLLLVTALVSLSALLRILWADTLIGLWSAAALWTGAMVFQLALLLWVVMPRGQH</sequence>
<feature type="transmembrane region" description="Helical" evidence="1">
    <location>
        <begin position="166"/>
        <end position="191"/>
    </location>
</feature>
<keyword evidence="1" id="KW-0472">Membrane</keyword>
<evidence type="ECO:0000256" key="1">
    <source>
        <dbReference type="SAM" id="Phobius"/>
    </source>
</evidence>
<gene>
    <name evidence="2" type="ORF">DFR31_0699</name>
</gene>